<evidence type="ECO:0000259" key="6">
    <source>
        <dbReference type="PROSITE" id="PS50893"/>
    </source>
</evidence>
<dbReference type="RefSeq" id="WP_013900203.1">
    <property type="nucleotide sequence ID" value="NC_015677.1"/>
</dbReference>
<dbReference type="EMBL" id="CP000245">
    <property type="protein sequence ID" value="AEG91970.1"/>
    <property type="molecule type" value="Genomic_DNA"/>
</dbReference>
<dbReference type="GO" id="GO:0016887">
    <property type="term" value="F:ATP hydrolysis activity"/>
    <property type="evidence" value="ECO:0007669"/>
    <property type="project" value="InterPro"/>
</dbReference>
<dbReference type="SMART" id="SM00382">
    <property type="entry name" value="AAA"/>
    <property type="match status" value="1"/>
</dbReference>
<dbReference type="Pfam" id="PF00005">
    <property type="entry name" value="ABC_tran"/>
    <property type="match status" value="1"/>
</dbReference>
<dbReference type="eggNOG" id="COG1134">
    <property type="taxonomic scope" value="Bacteria"/>
</dbReference>
<dbReference type="STRING" id="365046.Rta_08880"/>
<evidence type="ECO:0000313" key="8">
    <source>
        <dbReference type="Proteomes" id="UP000008385"/>
    </source>
</evidence>
<dbReference type="InterPro" id="IPR003593">
    <property type="entry name" value="AAA+_ATPase"/>
</dbReference>
<comment type="similarity">
    <text evidence="1">Belongs to the ABC transporter superfamily.</text>
</comment>
<gene>
    <name evidence="7" type="ordered locus">Rta_08880</name>
</gene>
<keyword evidence="4" id="KW-0547">Nucleotide-binding</keyword>
<organism evidence="7 8">
    <name type="scientific">Ramlibacter tataouinensis (strain ATCC BAA-407 / DSM 14655 / LMG 21543 / TTB310)</name>
    <dbReference type="NCBI Taxonomy" id="365046"/>
    <lineage>
        <taxon>Bacteria</taxon>
        <taxon>Pseudomonadati</taxon>
        <taxon>Pseudomonadota</taxon>
        <taxon>Betaproteobacteria</taxon>
        <taxon>Burkholderiales</taxon>
        <taxon>Comamonadaceae</taxon>
        <taxon>Ramlibacter</taxon>
    </lineage>
</organism>
<reference evidence="8" key="1">
    <citation type="submission" date="2006-01" db="EMBL/GenBank/DDBJ databases">
        <title>Genome of the cyst-dividing bacterium Ramlibacter tataouinensis.</title>
        <authorList>
            <person name="Barakat M."/>
            <person name="Ortet P."/>
            <person name="De Luca G."/>
            <person name="Jourlin-Castelli C."/>
            <person name="Ansaldi M."/>
            <person name="Py B."/>
            <person name="Fichant G."/>
            <person name="Coutinho P."/>
            <person name="Voulhoux R."/>
            <person name="Bastien O."/>
            <person name="Roy S."/>
            <person name="Marechal E."/>
            <person name="Henrissat B."/>
            <person name="Quentin Y."/>
            <person name="Noirot P."/>
            <person name="Filloux A."/>
            <person name="Mejean V."/>
            <person name="DuBow M."/>
            <person name="Barras F."/>
            <person name="Heulin T."/>
        </authorList>
    </citation>
    <scope>NUCLEOTIDE SEQUENCE [LARGE SCALE GENOMIC DNA]</scope>
    <source>
        <strain evidence="8">ATCC BAA-407 / DSM 14655 / LMG 21543 / TTB310</strain>
    </source>
</reference>
<dbReference type="AlphaFoldDB" id="F5XYY2"/>
<dbReference type="InterPro" id="IPR015860">
    <property type="entry name" value="ABC_transpr_TagH-like"/>
</dbReference>
<keyword evidence="2" id="KW-0813">Transport</keyword>
<evidence type="ECO:0000256" key="4">
    <source>
        <dbReference type="ARBA" id="ARBA00022741"/>
    </source>
</evidence>
<dbReference type="InterPro" id="IPR050683">
    <property type="entry name" value="Bact_Polysacc_Export_ATP-bd"/>
</dbReference>
<proteinExistence type="inferred from homology"/>
<dbReference type="GO" id="GO:0016020">
    <property type="term" value="C:membrane"/>
    <property type="evidence" value="ECO:0007669"/>
    <property type="project" value="InterPro"/>
</dbReference>
<dbReference type="PANTHER" id="PTHR46743:SF2">
    <property type="entry name" value="TEICHOIC ACIDS EXPORT ATP-BINDING PROTEIN TAGH"/>
    <property type="match status" value="1"/>
</dbReference>
<evidence type="ECO:0000256" key="3">
    <source>
        <dbReference type="ARBA" id="ARBA00022475"/>
    </source>
</evidence>
<keyword evidence="3" id="KW-1003">Cell membrane</keyword>
<protein>
    <submittedName>
        <fullName evidence="7">Candidate ABC type polysaccharide/polyol phosphate export systems that might be involved in cell envelope biogenesis, ATP-binding component</fullName>
    </submittedName>
</protein>
<dbReference type="PROSITE" id="PS50893">
    <property type="entry name" value="ABC_TRANSPORTER_2"/>
    <property type="match status" value="1"/>
</dbReference>
<evidence type="ECO:0000256" key="2">
    <source>
        <dbReference type="ARBA" id="ARBA00022448"/>
    </source>
</evidence>
<dbReference type="GO" id="GO:0005524">
    <property type="term" value="F:ATP binding"/>
    <property type="evidence" value="ECO:0007669"/>
    <property type="project" value="UniProtKB-KW"/>
</dbReference>
<dbReference type="PANTHER" id="PTHR46743">
    <property type="entry name" value="TEICHOIC ACIDS EXPORT ATP-BINDING PROTEIN TAGH"/>
    <property type="match status" value="1"/>
</dbReference>
<keyword evidence="8" id="KW-1185">Reference proteome</keyword>
<evidence type="ECO:0000313" key="7">
    <source>
        <dbReference type="EMBL" id="AEG91970.1"/>
    </source>
</evidence>
<dbReference type="HOGENOM" id="CLU_000604_1_2_4"/>
<dbReference type="CDD" id="cd03220">
    <property type="entry name" value="ABC_KpsT_Wzt"/>
    <property type="match status" value="1"/>
</dbReference>
<dbReference type="Gene3D" id="3.40.50.300">
    <property type="entry name" value="P-loop containing nucleotide triphosphate hydrolases"/>
    <property type="match status" value="1"/>
</dbReference>
<keyword evidence="3" id="KW-0472">Membrane</keyword>
<dbReference type="KEGG" id="rta:Rta_08880"/>
<keyword evidence="5 7" id="KW-0067">ATP-binding</keyword>
<dbReference type="SUPFAM" id="SSF52540">
    <property type="entry name" value="P-loop containing nucleoside triphosphate hydrolases"/>
    <property type="match status" value="1"/>
</dbReference>
<feature type="domain" description="ABC transporter" evidence="6">
    <location>
        <begin position="27"/>
        <end position="236"/>
    </location>
</feature>
<dbReference type="GO" id="GO:0140359">
    <property type="term" value="F:ABC-type transporter activity"/>
    <property type="evidence" value="ECO:0007669"/>
    <property type="project" value="InterPro"/>
</dbReference>
<reference evidence="7 8" key="2">
    <citation type="journal article" date="2011" name="PLoS ONE">
        <title>The Cyst-Dividing Bacterium Ramlibacter tataouinensis TTB310 Genome Reveals a Well-Stocked Toolbox for Adaptation to a Desert Environment.</title>
        <authorList>
            <person name="De Luca G."/>
            <person name="Barakat M."/>
            <person name="Ortet P."/>
            <person name="Fochesato S."/>
            <person name="Jourlin-Castelli C."/>
            <person name="Ansaldi M."/>
            <person name="Py B."/>
            <person name="Fichant G."/>
            <person name="Coutinho P.M."/>
            <person name="Voulhoux R."/>
            <person name="Bastien O."/>
            <person name="Marechal E."/>
            <person name="Henrissat B."/>
            <person name="Quentin Y."/>
            <person name="Noirot P."/>
            <person name="Filloux A."/>
            <person name="Mejean V."/>
            <person name="Dubow M.S."/>
            <person name="Barras F."/>
            <person name="Barbe V."/>
            <person name="Weissenbach J."/>
            <person name="Mihalcescu I."/>
            <person name="Vermeglio A."/>
            <person name="Achouak W."/>
            <person name="Heulin T."/>
        </authorList>
    </citation>
    <scope>NUCLEOTIDE SEQUENCE [LARGE SCALE GENOMIC DNA]</scope>
    <source>
        <strain evidence="8">ATCC BAA-407 / DSM 14655 / LMG 21543 / TTB310</strain>
    </source>
</reference>
<name>F5XYY2_RAMTT</name>
<dbReference type="Proteomes" id="UP000008385">
    <property type="component" value="Chromosome"/>
</dbReference>
<evidence type="ECO:0000256" key="1">
    <source>
        <dbReference type="ARBA" id="ARBA00005417"/>
    </source>
</evidence>
<evidence type="ECO:0000256" key="5">
    <source>
        <dbReference type="ARBA" id="ARBA00022840"/>
    </source>
</evidence>
<dbReference type="InterPro" id="IPR027417">
    <property type="entry name" value="P-loop_NTPase"/>
</dbReference>
<sequence length="236" mass="25737">MSFDNVTVQYPVYSNRSKSLRNHLVRLSTGGLVEQEAAGVQLVTALHKVSFELREGDRVGLSGHNGAGKSTLLRTIAGVYVPVSGVVATSGRIATVLELGAGLDGELSGYENIHRMSRLLGRSAAEVKKALPDIEQFTQLGHFLNLPVRTYSAGMTTRLMFAVATSTEPDILLLDEIFDAGDAEFQVQARQRMEALIASVGIFVFASHEHDKLRRYCSRFFRLSHGTLTEIGASEL</sequence>
<dbReference type="InterPro" id="IPR003439">
    <property type="entry name" value="ABC_transporter-like_ATP-bd"/>
</dbReference>
<accession>F5XYY2</accession>